<keyword evidence="10" id="KW-0460">Magnesium</keyword>
<dbReference type="InterPro" id="IPR029710">
    <property type="entry name" value="LIG4"/>
</dbReference>
<evidence type="ECO:0000256" key="8">
    <source>
        <dbReference type="ARBA" id="ARBA00022763"/>
    </source>
</evidence>
<evidence type="ECO:0000256" key="12">
    <source>
        <dbReference type="ARBA" id="ARBA00023204"/>
    </source>
</evidence>
<evidence type="ECO:0000256" key="5">
    <source>
        <dbReference type="ARBA" id="ARBA00022723"/>
    </source>
</evidence>
<dbReference type="Pfam" id="PF01068">
    <property type="entry name" value="DNA_ligase_A_M"/>
    <property type="match status" value="1"/>
</dbReference>
<feature type="compositionally biased region" description="Polar residues" evidence="17">
    <location>
        <begin position="1243"/>
        <end position="1252"/>
    </location>
</feature>
<feature type="compositionally biased region" description="Basic and acidic residues" evidence="17">
    <location>
        <begin position="1330"/>
        <end position="1342"/>
    </location>
</feature>
<comment type="similarity">
    <text evidence="3 16">Belongs to the ATP-dependent DNA ligase family.</text>
</comment>
<dbReference type="Gene3D" id="1.10.3260.10">
    <property type="entry name" value="DNA ligase, ATP-dependent, N-terminal domain"/>
    <property type="match status" value="1"/>
</dbReference>
<feature type="compositionally biased region" description="Basic residues" evidence="17">
    <location>
        <begin position="660"/>
        <end position="669"/>
    </location>
</feature>
<keyword evidence="6" id="KW-0677">Repeat</keyword>
<keyword evidence="4 15" id="KW-0436">Ligase</keyword>
<dbReference type="CDD" id="cd07903">
    <property type="entry name" value="Adenylation_DNA_ligase_IV"/>
    <property type="match status" value="1"/>
</dbReference>
<dbReference type="InterPro" id="IPR012310">
    <property type="entry name" value="DNA_ligase_ATP-dep_cent"/>
</dbReference>
<comment type="cofactor">
    <cofactor evidence="1">
        <name>Mg(2+)</name>
        <dbReference type="ChEBI" id="CHEBI:18420"/>
    </cofactor>
</comment>
<keyword evidence="5" id="KW-0479">Metal-binding</keyword>
<feature type="compositionally biased region" description="Low complexity" evidence="17">
    <location>
        <begin position="1306"/>
        <end position="1329"/>
    </location>
</feature>
<feature type="region of interest" description="Disordered" evidence="17">
    <location>
        <begin position="843"/>
        <end position="864"/>
    </location>
</feature>
<dbReference type="Gene3D" id="2.40.50.140">
    <property type="entry name" value="Nucleic acid-binding proteins"/>
    <property type="match status" value="1"/>
</dbReference>
<dbReference type="EMBL" id="CAUYUE010000001">
    <property type="protein sequence ID" value="CAK0737054.1"/>
    <property type="molecule type" value="Genomic_DNA"/>
</dbReference>
<evidence type="ECO:0000256" key="9">
    <source>
        <dbReference type="ARBA" id="ARBA00022840"/>
    </source>
</evidence>
<dbReference type="InterPro" id="IPR000977">
    <property type="entry name" value="DNA_ligase_ATP-dep"/>
</dbReference>
<dbReference type="InterPro" id="IPR044125">
    <property type="entry name" value="Adenylation_DNA_ligase_IV"/>
</dbReference>
<evidence type="ECO:0000256" key="4">
    <source>
        <dbReference type="ARBA" id="ARBA00022598"/>
    </source>
</evidence>
<keyword evidence="12 15" id="KW-0234">DNA repair</keyword>
<feature type="compositionally biased region" description="Polar residues" evidence="17">
    <location>
        <begin position="1268"/>
        <end position="1279"/>
    </location>
</feature>
<evidence type="ECO:0000313" key="20">
    <source>
        <dbReference type="EMBL" id="CAK0737054.1"/>
    </source>
</evidence>
<dbReference type="EC" id="6.5.1.1" evidence="15"/>
<dbReference type="NCBIfam" id="TIGR00574">
    <property type="entry name" value="dnl1"/>
    <property type="match status" value="1"/>
</dbReference>
<dbReference type="SUPFAM" id="SSF56091">
    <property type="entry name" value="DNA ligase/mRNA capping enzyme, catalytic domain"/>
    <property type="match status" value="1"/>
</dbReference>
<comment type="subcellular location">
    <subcellularLocation>
        <location evidence="2">Nucleus</location>
    </subcellularLocation>
</comment>
<dbReference type="GO" id="GO:0003677">
    <property type="term" value="F:DNA binding"/>
    <property type="evidence" value="ECO:0007669"/>
    <property type="project" value="InterPro"/>
</dbReference>
<dbReference type="Proteomes" id="UP001314263">
    <property type="component" value="Unassembled WGS sequence"/>
</dbReference>
<dbReference type="InterPro" id="IPR001357">
    <property type="entry name" value="BRCT_dom"/>
</dbReference>
<dbReference type="GO" id="GO:0006303">
    <property type="term" value="P:double-strand break repair via nonhomologous end joining"/>
    <property type="evidence" value="ECO:0007669"/>
    <property type="project" value="TreeGrafter"/>
</dbReference>
<name>A0AAV1HUW9_9CHLO</name>
<dbReference type="SUPFAM" id="SSF50249">
    <property type="entry name" value="Nucleic acid-binding proteins"/>
    <property type="match status" value="1"/>
</dbReference>
<evidence type="ECO:0000256" key="7">
    <source>
        <dbReference type="ARBA" id="ARBA00022741"/>
    </source>
</evidence>
<dbReference type="GO" id="GO:0006310">
    <property type="term" value="P:DNA recombination"/>
    <property type="evidence" value="ECO:0007669"/>
    <property type="project" value="UniProtKB-KW"/>
</dbReference>
<evidence type="ECO:0000256" key="2">
    <source>
        <dbReference type="ARBA" id="ARBA00004123"/>
    </source>
</evidence>
<evidence type="ECO:0000259" key="18">
    <source>
        <dbReference type="PROSITE" id="PS50160"/>
    </source>
</evidence>
<protein>
    <recommendedName>
        <fullName evidence="15">DNA ligase</fullName>
        <ecNumber evidence="15">6.5.1.1</ecNumber>
    </recommendedName>
</protein>
<dbReference type="InterPro" id="IPR016059">
    <property type="entry name" value="DNA_ligase_ATP-dep_CS"/>
</dbReference>
<proteinExistence type="inferred from homology"/>
<feature type="region of interest" description="Disordered" evidence="17">
    <location>
        <begin position="1210"/>
        <end position="1342"/>
    </location>
</feature>
<dbReference type="GO" id="GO:0003910">
    <property type="term" value="F:DNA ligase (ATP) activity"/>
    <property type="evidence" value="ECO:0007669"/>
    <property type="project" value="UniProtKB-EC"/>
</dbReference>
<dbReference type="SMART" id="SM00292">
    <property type="entry name" value="BRCT"/>
    <property type="match status" value="1"/>
</dbReference>
<reference evidence="20 21" key="1">
    <citation type="submission" date="2023-10" db="EMBL/GenBank/DDBJ databases">
        <authorList>
            <person name="Maclean D."/>
            <person name="Macfadyen A."/>
        </authorList>
    </citation>
    <scope>NUCLEOTIDE SEQUENCE [LARGE SCALE GENOMIC DNA]</scope>
</reference>
<dbReference type="InterPro" id="IPR036599">
    <property type="entry name" value="DNA_ligase_N_sf"/>
</dbReference>
<sequence length="1342" mass="147775">MKPSQVPFQTLCSFFDVVCRKMKPVMKHRHLRRFREKFIERTSEDVFSIYRLLAPALDRERSNYGLKEANLVRFLVRACTLDPKTSKAAQSAENWRQAGVKNAGQFSKVMEEYLFREYCGRQPETPDALKLTVGEVNHYLDQLAGDEANDGKVRVLRDLLQVTTPNQMKWIIQILLRDLKIGVSETTVMRDYHKDALDRYNVTCDFPTVIRELVDPHKRFPFQDITVGNPAKAQLARAVRNPEEAFNTMKGSFFVVETKFDGERMQVHVMPEEDQDVRYYSRRAIEHGEHSHYTVLDKFVTKQLRKRAVILDAEVVVWNKVRRVFEPFGGMKSAVIAARDNEPGDSRLKLTGFNGDLMTSDPEYEAPLVKELELVLVVFDILYVNGQSVINRELTERQSLLKEALVPAPPEGIPVSGAMTGRMVALLPGENMMSGVPGSKLTDKLEDIQEKFEESIRVGEEGIIVKAANSPWRCNDRGNAWLKIKPDYLQEVEMDAVIIGLKWGTGRRSGTLSEYLLGLVEKPQSGAAPPSTFVSFCMVGTGVNDVERKTIHERLQGNLVDQGQGRYVNPRCYKVTGAKKERPDVWVKDPSRSIVLQIQADVRTIMSRTFASRHSLRFPRCMRVRWDKSPMQVQTDQDLWDVVEANKGAIMGGDDARPSPAKKHKRPAPKRPGSGQRVQRSAVVEHFAPASVAGVIQESKALEGALIYFVPSYRRAARSKAELEAIVARLGGKVSQNYIDRVTHIIAQSADEDTFKARQRKRDMISVQWLLECAAQRRRVQLKPHHYLNLTRETMDVVPDVCKYGDMYFEDVAQADVSAILNHHAHMEDIDISALSALLDSEKLDGPPQTSTSPGKKKESTGAPNDAAVSAIMAHVDALLAQKGLLDRSSCLFRGCSVCIVRLPEPEQAEAAGEDTELLSCALHMRAAAEASRRRLAPWDAKQLALQVRLHGGSMSEGTTDSTTHVVVLPAAGSPAGASEPAAPQPEQVLAQLLKEHGGLPALKRLHRRLLSQQAHIVAQSWLDQCLATLEQKTHGQDPHRVPEAEHPVTFDGSAAAPPQWQDWPWEDLGVTSGLKFPARSKRSRASAESSEGSEQTGPAKKARRTRGTGTASKAASRAPAKRKAAPRKKPEPLAPPVGARRGRGRGRNKAAVSMLLDTMGAGEAPYSPADHAADSAQASEAVELERAGNAADEAPSLLDEVLSLPVADHVSPTLKGEPKGQRQATQPLESTREQVPVRKHTSNQVAASPQGPSLLDELLGVPAPAGSATSNAAPPRQQTDGDETWHGSRSVQQETEGAAMEGEAQQRALSQSGAAASGAAAAPGAPRLSLRERMARLKEAS</sequence>
<evidence type="ECO:0000256" key="3">
    <source>
        <dbReference type="ARBA" id="ARBA00007572"/>
    </source>
</evidence>
<dbReference type="GO" id="GO:0046872">
    <property type="term" value="F:metal ion binding"/>
    <property type="evidence" value="ECO:0007669"/>
    <property type="project" value="UniProtKB-KW"/>
</dbReference>
<evidence type="ECO:0000256" key="1">
    <source>
        <dbReference type="ARBA" id="ARBA00001946"/>
    </source>
</evidence>
<feature type="domain" description="BRCT" evidence="19">
    <location>
        <begin position="948"/>
        <end position="1027"/>
    </location>
</feature>
<dbReference type="InterPro" id="IPR012340">
    <property type="entry name" value="NA-bd_OB-fold"/>
</dbReference>
<feature type="domain" description="BRCT" evidence="19">
    <location>
        <begin position="697"/>
        <end position="787"/>
    </location>
</feature>
<keyword evidence="9 15" id="KW-0067">ATP-binding</keyword>
<evidence type="ECO:0000256" key="13">
    <source>
        <dbReference type="ARBA" id="ARBA00023242"/>
    </source>
</evidence>
<dbReference type="PROSITE" id="PS00697">
    <property type="entry name" value="DNA_LIGASE_A1"/>
    <property type="match status" value="1"/>
</dbReference>
<accession>A0AAV1HUW9</accession>
<gene>
    <name evidence="20" type="ORF">CVIRNUC_000847</name>
</gene>
<dbReference type="InterPro" id="IPR012308">
    <property type="entry name" value="DNA_ligase_ATP-dep_N"/>
</dbReference>
<comment type="catalytic activity">
    <reaction evidence="14 15">
        <text>ATP + (deoxyribonucleotide)n-3'-hydroxyl + 5'-phospho-(deoxyribonucleotide)m = (deoxyribonucleotide)n+m + AMP + diphosphate.</text>
        <dbReference type="EC" id="6.5.1.1"/>
    </reaction>
</comment>
<evidence type="ECO:0000256" key="14">
    <source>
        <dbReference type="ARBA" id="ARBA00034003"/>
    </source>
</evidence>
<dbReference type="Gene3D" id="3.30.470.30">
    <property type="entry name" value="DNA ligase/mRNA capping enzyme"/>
    <property type="match status" value="1"/>
</dbReference>
<dbReference type="InterPro" id="IPR012309">
    <property type="entry name" value="DNA_ligase_ATP-dep_C"/>
</dbReference>
<dbReference type="PROSITE" id="PS50160">
    <property type="entry name" value="DNA_LIGASE_A3"/>
    <property type="match status" value="1"/>
</dbReference>
<dbReference type="SUPFAM" id="SSF117018">
    <property type="entry name" value="ATP-dependent DNA ligase DNA-binding domain"/>
    <property type="match status" value="1"/>
</dbReference>
<evidence type="ECO:0000256" key="16">
    <source>
        <dbReference type="RuleBase" id="RU004196"/>
    </source>
</evidence>
<dbReference type="Pfam" id="PF04679">
    <property type="entry name" value="DNA_ligase_A_C"/>
    <property type="match status" value="1"/>
</dbReference>
<dbReference type="GO" id="GO:0032807">
    <property type="term" value="C:DNA ligase IV complex"/>
    <property type="evidence" value="ECO:0007669"/>
    <property type="project" value="TreeGrafter"/>
</dbReference>
<evidence type="ECO:0000256" key="11">
    <source>
        <dbReference type="ARBA" id="ARBA00023172"/>
    </source>
</evidence>
<evidence type="ECO:0000313" key="21">
    <source>
        <dbReference type="Proteomes" id="UP001314263"/>
    </source>
</evidence>
<dbReference type="Gene3D" id="3.40.50.10190">
    <property type="entry name" value="BRCT domain"/>
    <property type="match status" value="2"/>
</dbReference>
<dbReference type="Pfam" id="PF16589">
    <property type="entry name" value="BRCT_2"/>
    <property type="match status" value="1"/>
</dbReference>
<feature type="region of interest" description="Disordered" evidence="17">
    <location>
        <begin position="650"/>
        <end position="679"/>
    </location>
</feature>
<dbReference type="GO" id="GO:0071897">
    <property type="term" value="P:DNA biosynthetic process"/>
    <property type="evidence" value="ECO:0007669"/>
    <property type="project" value="InterPro"/>
</dbReference>
<evidence type="ECO:0000256" key="15">
    <source>
        <dbReference type="RuleBase" id="RU000617"/>
    </source>
</evidence>
<feature type="region of interest" description="Disordered" evidence="17">
    <location>
        <begin position="1034"/>
        <end position="1197"/>
    </location>
</feature>
<organism evidence="20 21">
    <name type="scientific">Coccomyxa viridis</name>
    <dbReference type="NCBI Taxonomy" id="1274662"/>
    <lineage>
        <taxon>Eukaryota</taxon>
        <taxon>Viridiplantae</taxon>
        <taxon>Chlorophyta</taxon>
        <taxon>core chlorophytes</taxon>
        <taxon>Trebouxiophyceae</taxon>
        <taxon>Trebouxiophyceae incertae sedis</taxon>
        <taxon>Coccomyxaceae</taxon>
        <taxon>Coccomyxa</taxon>
    </lineage>
</organism>
<keyword evidence="11 15" id="KW-0233">DNA recombination</keyword>
<dbReference type="GO" id="GO:0006297">
    <property type="term" value="P:nucleotide-excision repair, DNA gap filling"/>
    <property type="evidence" value="ECO:0007669"/>
    <property type="project" value="TreeGrafter"/>
</dbReference>
<evidence type="ECO:0000256" key="17">
    <source>
        <dbReference type="SAM" id="MobiDB-lite"/>
    </source>
</evidence>
<dbReference type="InterPro" id="IPR036420">
    <property type="entry name" value="BRCT_dom_sf"/>
</dbReference>
<dbReference type="PANTHER" id="PTHR45997">
    <property type="entry name" value="DNA LIGASE 4"/>
    <property type="match status" value="1"/>
</dbReference>
<evidence type="ECO:0000256" key="6">
    <source>
        <dbReference type="ARBA" id="ARBA00022737"/>
    </source>
</evidence>
<dbReference type="PROSITE" id="PS50172">
    <property type="entry name" value="BRCT"/>
    <property type="match status" value="2"/>
</dbReference>
<dbReference type="Pfam" id="PF04675">
    <property type="entry name" value="DNA_ligase_A_N"/>
    <property type="match status" value="1"/>
</dbReference>
<feature type="domain" description="ATP-dependent DNA ligase family profile" evidence="18">
    <location>
        <begin position="367"/>
        <end position="521"/>
    </location>
</feature>
<keyword evidence="8 15" id="KW-0227">DNA damage</keyword>
<keyword evidence="13" id="KW-0539">Nucleus</keyword>
<keyword evidence="21" id="KW-1185">Reference proteome</keyword>
<dbReference type="PANTHER" id="PTHR45997:SF1">
    <property type="entry name" value="DNA LIGASE 4"/>
    <property type="match status" value="1"/>
</dbReference>
<comment type="caution">
    <text evidence="20">The sequence shown here is derived from an EMBL/GenBank/DDBJ whole genome shotgun (WGS) entry which is preliminary data.</text>
</comment>
<dbReference type="SUPFAM" id="SSF52113">
    <property type="entry name" value="BRCT domain"/>
    <property type="match status" value="2"/>
</dbReference>
<feature type="compositionally biased region" description="Basic and acidic residues" evidence="17">
    <location>
        <begin position="1034"/>
        <end position="1049"/>
    </location>
</feature>
<keyword evidence="7 15" id="KW-0547">Nucleotide-binding</keyword>
<evidence type="ECO:0000259" key="19">
    <source>
        <dbReference type="PROSITE" id="PS50172"/>
    </source>
</evidence>
<evidence type="ECO:0000256" key="10">
    <source>
        <dbReference type="ARBA" id="ARBA00022842"/>
    </source>
</evidence>
<dbReference type="GO" id="GO:0005524">
    <property type="term" value="F:ATP binding"/>
    <property type="evidence" value="ECO:0007669"/>
    <property type="project" value="UniProtKB-KW"/>
</dbReference>